<evidence type="ECO:0000313" key="1">
    <source>
        <dbReference type="Ensembl" id="ENSPANP00000029003.1"/>
    </source>
</evidence>
<dbReference type="Pfam" id="PF08039">
    <property type="entry name" value="Mit_proteolip"/>
    <property type="match status" value="1"/>
</dbReference>
<dbReference type="PRINTS" id="PR02045">
    <property type="entry name" value="F138DOMAIN"/>
</dbReference>
<dbReference type="ExpressionAtlas" id="A0A2I3LZU9">
    <property type="expression patterns" value="baseline"/>
</dbReference>
<dbReference type="PANTHER" id="PTHR15233:SF2">
    <property type="entry name" value="ATP SYNTHASE MEMBRANE SUBUNIT 6.8PL"/>
    <property type="match status" value="1"/>
</dbReference>
<sequence length="98" mass="11148">MLQSIIKNVWIPMKPYYTKVYQEIWIGMGLMGFIMYKIRAAEMGFCHVAQAGLKLLGSNSPPVVATQSAGIKHEPQHLAQLGNFEQDFNIRIIKEVRL</sequence>
<protein>
    <recommendedName>
        <fullName evidence="3">ATP synthase membrane subunit 6.8PL</fullName>
    </recommendedName>
</protein>
<dbReference type="Bgee" id="ENSPANG00000024109">
    <property type="expression patterns" value="Expressed in putamen and 66 other cell types or tissues"/>
</dbReference>
<dbReference type="PANTHER" id="PTHR15233">
    <property type="entry name" value="MITOCHONDRIAL PROTEOLIPID"/>
    <property type="match status" value="1"/>
</dbReference>
<dbReference type="GeneTree" id="ENSGT00940000165819"/>
<reference evidence="1" key="2">
    <citation type="submission" date="2025-08" db="UniProtKB">
        <authorList>
            <consortium name="Ensembl"/>
        </authorList>
    </citation>
    <scope>IDENTIFICATION</scope>
</reference>
<dbReference type="Ensembl" id="ENSPANT00000037948.2">
    <property type="protein sequence ID" value="ENSPANP00000029003.1"/>
    <property type="gene ID" value="ENSPANG00000031228.2"/>
</dbReference>
<accession>A0A2I3LZU9</accession>
<evidence type="ECO:0008006" key="3">
    <source>
        <dbReference type="Google" id="ProtNLM"/>
    </source>
</evidence>
<reference evidence="1 2" key="1">
    <citation type="submission" date="2012-03" db="EMBL/GenBank/DDBJ databases">
        <title>Whole Genome Assembly of Papio anubis.</title>
        <authorList>
            <person name="Liu Y.L."/>
            <person name="Abraham K.A."/>
            <person name="Akbar H.A."/>
            <person name="Ali S.A."/>
            <person name="Anosike U.A."/>
            <person name="Aqrawi P.A."/>
            <person name="Arias F.A."/>
            <person name="Attaway T.A."/>
            <person name="Awwad R.A."/>
            <person name="Babu C.B."/>
            <person name="Bandaranaike D.B."/>
            <person name="Battles P.B."/>
            <person name="Bell A.B."/>
            <person name="Beltran B.B."/>
            <person name="Berhane-Mersha D.B."/>
            <person name="Bess C.B."/>
            <person name="Bickham C.B."/>
            <person name="Bolden T.B."/>
            <person name="Carter K.C."/>
            <person name="Chau D.C."/>
            <person name="Chavez A.C."/>
            <person name="Clerc-Blankenburg K.C."/>
            <person name="Coyle M.C."/>
            <person name="Dao M.D."/>
            <person name="Davila M.L.D."/>
            <person name="Davy-Carroll L.D."/>
            <person name="Denson S.D."/>
            <person name="Dinh H.D."/>
            <person name="Fernandez S.F."/>
            <person name="Fernando P.F."/>
            <person name="Forbes L.F."/>
            <person name="Francis C.F."/>
            <person name="Francisco L.F."/>
            <person name="Fu Q.F."/>
            <person name="Garcia-Iii R.G."/>
            <person name="Garrett T.G."/>
            <person name="Gross S.G."/>
            <person name="Gubbala S.G."/>
            <person name="Hirani K.H."/>
            <person name="Hogues M.H."/>
            <person name="Hollins B.H."/>
            <person name="Jackson L.J."/>
            <person name="Javaid M.J."/>
            <person name="Jhangiani S.J."/>
            <person name="Johnson A.J."/>
            <person name="Johnson B.J."/>
            <person name="Jones J.J."/>
            <person name="Joshi V.J."/>
            <person name="Kalu J.K."/>
            <person name="Khan N.K."/>
            <person name="Korchina V.K."/>
            <person name="Kovar C.K."/>
            <person name="Lago L.L."/>
            <person name="Lara F.L."/>
            <person name="Le T.-K.L."/>
            <person name="Lee S.L."/>
            <person name="Legall-Iii F.L."/>
            <person name="Lemon S.L."/>
            <person name="Liu J.L."/>
            <person name="Liu Y.-S.L."/>
            <person name="Liyanage D.L."/>
            <person name="Lopez J.L."/>
            <person name="Lorensuhewa L.L."/>
            <person name="Mata R.M."/>
            <person name="Mathew T.M."/>
            <person name="Mercado C.M."/>
            <person name="Mercado I.M."/>
            <person name="Morales K.M."/>
            <person name="Morgan M.M."/>
            <person name="Munidasa M.M."/>
            <person name="Ngo D.N."/>
            <person name="Nguyen L.N."/>
            <person name="Nguyen T.N."/>
            <person name="Nguyen N.N."/>
            <person name="Obregon M.O."/>
            <person name="Okwuonu G.O."/>
            <person name="Ongeri F.O."/>
            <person name="Onwere C.O."/>
            <person name="Osifeso I.O."/>
            <person name="Parra A.P."/>
            <person name="Patil S.P."/>
            <person name="Perez A.P."/>
            <person name="Perez Y.P."/>
            <person name="Pham C.P."/>
            <person name="Pu L.-L.P."/>
            <person name="Puazo M.P."/>
            <person name="Quiroz J.Q."/>
            <person name="Rouhana J.R."/>
            <person name="Ruiz M.R."/>
            <person name="Ruiz S.-J.R."/>
            <person name="Saada N.S."/>
            <person name="Santibanez J.S."/>
            <person name="Scheel M.S."/>
            <person name="Schneider B.S."/>
            <person name="Simmons D.S."/>
            <person name="Sisson I.S."/>
            <person name="Tang L.-Y.T."/>
            <person name="Thornton R.T."/>
            <person name="Tisius J.T."/>
            <person name="Toledanes G.T."/>
            <person name="Trejos Z.T."/>
            <person name="Usmani K.U."/>
            <person name="Varghese R.V."/>
            <person name="Vattathil S.V."/>
            <person name="Vee V.V."/>
            <person name="Walker D.W."/>
            <person name="Weissenberger G.W."/>
            <person name="White C.W."/>
            <person name="Williams A.W."/>
            <person name="Woodworth J.W."/>
            <person name="Wright R.W."/>
            <person name="Zhu Y.Z."/>
            <person name="Han Y.H."/>
            <person name="Newsham I.N."/>
            <person name="Nazareth L.N."/>
            <person name="Worley K.W."/>
            <person name="Muzny D.M."/>
            <person name="Rogers J.R."/>
            <person name="Gibbs R.G."/>
        </authorList>
    </citation>
    <scope>NUCLEOTIDE SEQUENCE [LARGE SCALE GENOMIC DNA]</scope>
</reference>
<dbReference type="AlphaFoldDB" id="A0A2I3LZU9"/>
<reference evidence="1" key="3">
    <citation type="submission" date="2025-09" db="UniProtKB">
        <authorList>
            <consortium name="Ensembl"/>
        </authorList>
    </citation>
    <scope>IDENTIFICATION</scope>
</reference>
<dbReference type="STRING" id="9555.ENSPANP00000029003"/>
<evidence type="ECO:0000313" key="2">
    <source>
        <dbReference type="Proteomes" id="UP000028761"/>
    </source>
</evidence>
<dbReference type="GO" id="GO:0005739">
    <property type="term" value="C:mitochondrion"/>
    <property type="evidence" value="ECO:0007669"/>
    <property type="project" value="InterPro"/>
</dbReference>
<keyword evidence="2" id="KW-1185">Reference proteome</keyword>
<dbReference type="InterPro" id="IPR012574">
    <property type="entry name" value="ATP5MJ"/>
</dbReference>
<name>A0A2I3LZU9_PAPAN</name>
<dbReference type="Proteomes" id="UP000028761">
    <property type="component" value="Chromosome 7"/>
</dbReference>
<proteinExistence type="predicted"/>
<organism evidence="1 2">
    <name type="scientific">Papio anubis</name>
    <name type="common">Olive baboon</name>
    <dbReference type="NCBI Taxonomy" id="9555"/>
    <lineage>
        <taxon>Eukaryota</taxon>
        <taxon>Metazoa</taxon>
        <taxon>Chordata</taxon>
        <taxon>Craniata</taxon>
        <taxon>Vertebrata</taxon>
        <taxon>Euteleostomi</taxon>
        <taxon>Mammalia</taxon>
        <taxon>Eutheria</taxon>
        <taxon>Euarchontoglires</taxon>
        <taxon>Primates</taxon>
        <taxon>Haplorrhini</taxon>
        <taxon>Catarrhini</taxon>
        <taxon>Cercopithecidae</taxon>
        <taxon>Cercopithecinae</taxon>
        <taxon>Papio</taxon>
    </lineage>
</organism>